<protein>
    <recommendedName>
        <fullName evidence="3">Sulfur carrier protein FdhD</fullName>
    </recommendedName>
</protein>
<comment type="subcellular location">
    <subcellularLocation>
        <location evidence="3">Cytoplasm</location>
    </subcellularLocation>
</comment>
<gene>
    <name evidence="3" type="primary">fdhD</name>
    <name evidence="4" type="ORF">Desgi_1199</name>
</gene>
<dbReference type="OrthoDB" id="9782042at2"/>
<dbReference type="PANTHER" id="PTHR30592">
    <property type="entry name" value="FORMATE DEHYDROGENASE"/>
    <property type="match status" value="1"/>
</dbReference>
<dbReference type="HAMAP" id="MF_00187">
    <property type="entry name" value="FdhD"/>
    <property type="match status" value="1"/>
</dbReference>
<keyword evidence="5" id="KW-1185">Reference proteome</keyword>
<dbReference type="KEGG" id="dgi:Desgi_1199"/>
<dbReference type="EMBL" id="CP003273">
    <property type="protein sequence ID" value="AGL00722.1"/>
    <property type="molecule type" value="Genomic_DNA"/>
</dbReference>
<evidence type="ECO:0000313" key="5">
    <source>
        <dbReference type="Proteomes" id="UP000013520"/>
    </source>
</evidence>
<evidence type="ECO:0000256" key="2">
    <source>
        <dbReference type="ARBA" id="ARBA00023150"/>
    </source>
</evidence>
<dbReference type="SUPFAM" id="SSF53927">
    <property type="entry name" value="Cytidine deaminase-like"/>
    <property type="match status" value="1"/>
</dbReference>
<dbReference type="PANTHER" id="PTHR30592:SF1">
    <property type="entry name" value="SULFUR CARRIER PROTEIN FDHD"/>
    <property type="match status" value="1"/>
</dbReference>
<keyword evidence="1 3" id="KW-0963">Cytoplasm</keyword>
<sequence>MTGQTPVTIEKISGHDRTCTEDVVVRETAITLYLNNTELVTLICSPMNLRELCYGFLFAEGIIAGADDIAGFSHNEADGLVWVETRRPVQAEKNFLKRHVASCCGRGRASFYFVNDTGIAPVAAELRISTTAIVALRKEVEHRSALFAATGGVHGAALSDGEQILCFFEDVGRHNALDKITGWCLLHGITTRDKVLLFSGRVSSEILVKSARLGVPVIISRSAPTDLALELARQLNITVVGFARGNKMNIYTLGERIV</sequence>
<reference evidence="4 5" key="1">
    <citation type="submission" date="2012-01" db="EMBL/GenBank/DDBJ databases">
        <title>Complete sequence of Desulfotomaculum gibsoniae DSM 7213.</title>
        <authorList>
            <consortium name="US DOE Joint Genome Institute"/>
            <person name="Lucas S."/>
            <person name="Han J."/>
            <person name="Lapidus A."/>
            <person name="Cheng J.-F."/>
            <person name="Goodwin L."/>
            <person name="Pitluck S."/>
            <person name="Peters L."/>
            <person name="Ovchinnikova G."/>
            <person name="Teshima H."/>
            <person name="Detter J.C."/>
            <person name="Han C."/>
            <person name="Tapia R."/>
            <person name="Land M."/>
            <person name="Hauser L."/>
            <person name="Kyrpides N."/>
            <person name="Ivanova N."/>
            <person name="Pagani I."/>
            <person name="Parshina S."/>
            <person name="Plugge C."/>
            <person name="Muyzer G."/>
            <person name="Kuever J."/>
            <person name="Ivanova A."/>
            <person name="Nazina T."/>
            <person name="Klenk H.-P."/>
            <person name="Brambilla E."/>
            <person name="Spring S."/>
            <person name="Stams A.F."/>
            <person name="Woyke T."/>
        </authorList>
    </citation>
    <scope>NUCLEOTIDE SEQUENCE [LARGE SCALE GENOMIC DNA]</scope>
    <source>
        <strain evidence="4 5">DSM 7213</strain>
    </source>
</reference>
<dbReference type="GO" id="GO:0006777">
    <property type="term" value="P:Mo-molybdopterin cofactor biosynthetic process"/>
    <property type="evidence" value="ECO:0007669"/>
    <property type="project" value="UniProtKB-UniRule"/>
</dbReference>
<keyword evidence="2 3" id="KW-0501">Molybdenum cofactor biosynthesis</keyword>
<dbReference type="Proteomes" id="UP000013520">
    <property type="component" value="Chromosome"/>
</dbReference>
<dbReference type="InterPro" id="IPR003786">
    <property type="entry name" value="FdhD"/>
</dbReference>
<dbReference type="AlphaFoldDB" id="R4KGC8"/>
<feature type="binding site" evidence="3">
    <location>
        <begin position="242"/>
        <end position="247"/>
    </location>
    <ligand>
        <name>Mo-bis(molybdopterin guanine dinucleotide)</name>
        <dbReference type="ChEBI" id="CHEBI:60539"/>
    </ligand>
</feature>
<dbReference type="NCBIfam" id="TIGR00129">
    <property type="entry name" value="fdhD_narQ"/>
    <property type="match status" value="1"/>
</dbReference>
<organism evidence="4 5">
    <name type="scientific">Desulfoscipio gibsoniae DSM 7213</name>
    <dbReference type="NCBI Taxonomy" id="767817"/>
    <lineage>
        <taxon>Bacteria</taxon>
        <taxon>Bacillati</taxon>
        <taxon>Bacillota</taxon>
        <taxon>Clostridia</taxon>
        <taxon>Eubacteriales</taxon>
        <taxon>Desulfallaceae</taxon>
        <taxon>Desulfoscipio</taxon>
    </lineage>
</organism>
<dbReference type="HOGENOM" id="CLU_056887_4_1_9"/>
<dbReference type="Pfam" id="PF02634">
    <property type="entry name" value="FdhD-NarQ"/>
    <property type="match status" value="1"/>
</dbReference>
<dbReference type="RefSeq" id="WP_006523737.1">
    <property type="nucleotide sequence ID" value="NC_021184.1"/>
</dbReference>
<evidence type="ECO:0000313" key="4">
    <source>
        <dbReference type="EMBL" id="AGL00722.1"/>
    </source>
</evidence>
<dbReference type="Gene3D" id="3.40.140.10">
    <property type="entry name" value="Cytidine Deaminase, domain 2"/>
    <property type="match status" value="1"/>
</dbReference>
<comment type="similarity">
    <text evidence="3">Belongs to the FdhD family.</text>
</comment>
<name>R4KGC8_9FIRM</name>
<accession>R4KGC8</accession>
<evidence type="ECO:0000256" key="1">
    <source>
        <dbReference type="ARBA" id="ARBA00022490"/>
    </source>
</evidence>
<dbReference type="InterPro" id="IPR016193">
    <property type="entry name" value="Cytidine_deaminase-like"/>
</dbReference>
<feature type="active site" description="Cysteine persulfide intermediate" evidence="3">
    <location>
        <position position="104"/>
    </location>
</feature>
<dbReference type="eggNOG" id="COG1526">
    <property type="taxonomic scope" value="Bacteria"/>
</dbReference>
<dbReference type="Gene3D" id="3.10.20.10">
    <property type="match status" value="1"/>
</dbReference>
<proteinExistence type="inferred from homology"/>
<dbReference type="GO" id="GO:0005737">
    <property type="term" value="C:cytoplasm"/>
    <property type="evidence" value="ECO:0007669"/>
    <property type="project" value="UniProtKB-SubCell"/>
</dbReference>
<dbReference type="PIRSF" id="PIRSF015626">
    <property type="entry name" value="FdhD"/>
    <property type="match status" value="1"/>
</dbReference>
<dbReference type="GO" id="GO:0097163">
    <property type="term" value="F:sulfur carrier activity"/>
    <property type="evidence" value="ECO:0007669"/>
    <property type="project" value="UniProtKB-UniRule"/>
</dbReference>
<evidence type="ECO:0000256" key="3">
    <source>
        <dbReference type="HAMAP-Rule" id="MF_00187"/>
    </source>
</evidence>
<comment type="function">
    <text evidence="3">Required for formate dehydrogenase (FDH) activity. Acts as a sulfur carrier protein that transfers sulfur from IscS to the molybdenum cofactor prior to its insertion into FDH.</text>
</comment>
<dbReference type="STRING" id="767817.Desgi_1199"/>
<dbReference type="GO" id="GO:0016783">
    <property type="term" value="F:sulfurtransferase activity"/>
    <property type="evidence" value="ECO:0007669"/>
    <property type="project" value="InterPro"/>
</dbReference>